<organism evidence="2 3">
    <name type="scientific">Limosilactobacillus pontis</name>
    <dbReference type="NCBI Taxonomy" id="35787"/>
    <lineage>
        <taxon>Bacteria</taxon>
        <taxon>Bacillati</taxon>
        <taxon>Bacillota</taxon>
        <taxon>Bacilli</taxon>
        <taxon>Lactobacillales</taxon>
        <taxon>Lactobacillaceae</taxon>
        <taxon>Limosilactobacillus</taxon>
    </lineage>
</organism>
<dbReference type="OrthoDB" id="9812921at2"/>
<dbReference type="Pfam" id="PF06500">
    <property type="entry name" value="FrsA-like"/>
    <property type="match status" value="1"/>
</dbReference>
<dbReference type="Gene3D" id="3.40.50.1820">
    <property type="entry name" value="alpha/beta hydrolase"/>
    <property type="match status" value="1"/>
</dbReference>
<dbReference type="InterPro" id="IPR010520">
    <property type="entry name" value="FrsA-like"/>
</dbReference>
<dbReference type="InterPro" id="IPR050261">
    <property type="entry name" value="FrsA_esterase"/>
</dbReference>
<comment type="caution">
    <text evidence="2">The sequence shown here is derived from an EMBL/GenBank/DDBJ whole genome shotgun (WGS) entry which is preliminary data.</text>
</comment>
<dbReference type="Proteomes" id="UP000239920">
    <property type="component" value="Unassembled WGS sequence"/>
</dbReference>
<dbReference type="GO" id="GO:0016787">
    <property type="term" value="F:hydrolase activity"/>
    <property type="evidence" value="ECO:0007669"/>
    <property type="project" value="UniProtKB-KW"/>
</dbReference>
<protein>
    <submittedName>
        <fullName evidence="2">Alpha/beta hydrolase</fullName>
    </submittedName>
</protein>
<dbReference type="InterPro" id="IPR029058">
    <property type="entry name" value="AB_hydrolase_fold"/>
</dbReference>
<sequence>MTEIFKKHWSEYKYNKNMLQDALIKHVMDLMPYRMSDEGEVLEIIMNIKESDEQSWINAWSNMAANLQTRAHKFEKDGKLISAGSSYLRASTYWRVSLMYFGDWQDSRMQEYSQRSKDCYDRALELNGYPGEAIRIPYENTYLPGHFYRSPYAKNKKAPLLIVIPGRDTWADDTIWVTDAAIKRGIHALTFDGPGQGMALRLQDLKFRPDFENVLGPVIDFAQKQEEVDSQQIGAMGMSFGGFLVARGAAFDDRLKFIISDPGNMNWGGMIAGRLEKALKMPAIIRPNMIDFVLKDYEWKHGANNKTIINELKKFDNTKIVQNIKTKTLVLDGSAEVTHGAAKRFYDALTCPKDYLLFDENSTAQQHTQMGGYATGTEYIMNWIEDNF</sequence>
<evidence type="ECO:0000256" key="1">
    <source>
        <dbReference type="ARBA" id="ARBA00022801"/>
    </source>
</evidence>
<dbReference type="AlphaFoldDB" id="A0A2J6NN12"/>
<dbReference type="EMBL" id="PNFV01000004">
    <property type="protein sequence ID" value="PMB82705.1"/>
    <property type="molecule type" value="Genomic_DNA"/>
</dbReference>
<name>A0A2J6NN12_9LACO</name>
<reference evidence="2 3" key="1">
    <citation type="submission" date="2017-09" db="EMBL/GenBank/DDBJ databases">
        <title>Bacterial strain isolated from the female urinary microbiota.</title>
        <authorList>
            <person name="Thomas-White K."/>
            <person name="Kumar N."/>
            <person name="Forster S."/>
            <person name="Putonti C."/>
            <person name="Lawley T."/>
            <person name="Wolfe A.J."/>
        </authorList>
    </citation>
    <scope>NUCLEOTIDE SEQUENCE [LARGE SCALE GENOMIC DNA]</scope>
    <source>
        <strain evidence="2 3">UMB0683</strain>
    </source>
</reference>
<gene>
    <name evidence="2" type="ORF">CK797_04565</name>
</gene>
<dbReference type="Gene3D" id="1.20.1440.110">
    <property type="entry name" value="acylaminoacyl peptidase"/>
    <property type="match status" value="1"/>
</dbReference>
<dbReference type="PANTHER" id="PTHR22946:SF12">
    <property type="entry name" value="CONIDIAL PIGMENT BIOSYNTHESIS PROTEIN AYG1 (AFU_ORTHOLOGUE AFUA_2G17550)"/>
    <property type="match status" value="1"/>
</dbReference>
<dbReference type="RefSeq" id="WP_070366299.1">
    <property type="nucleotide sequence ID" value="NZ_JBKTHY010000006.1"/>
</dbReference>
<dbReference type="SUPFAM" id="SSF53474">
    <property type="entry name" value="alpha/beta-Hydrolases"/>
    <property type="match status" value="1"/>
</dbReference>
<accession>A0A2J6NN12</accession>
<keyword evidence="1 2" id="KW-0378">Hydrolase</keyword>
<dbReference type="PANTHER" id="PTHR22946">
    <property type="entry name" value="DIENELACTONE HYDROLASE DOMAIN-CONTAINING PROTEIN-RELATED"/>
    <property type="match status" value="1"/>
</dbReference>
<evidence type="ECO:0000313" key="2">
    <source>
        <dbReference type="EMBL" id="PMB82705.1"/>
    </source>
</evidence>
<proteinExistence type="predicted"/>
<evidence type="ECO:0000313" key="3">
    <source>
        <dbReference type="Proteomes" id="UP000239920"/>
    </source>
</evidence>